<evidence type="ECO:0000256" key="2">
    <source>
        <dbReference type="ARBA" id="ARBA00004286"/>
    </source>
</evidence>
<dbReference type="Proteomes" id="UP001196413">
    <property type="component" value="Unassembled WGS sequence"/>
</dbReference>
<evidence type="ECO:0000256" key="6">
    <source>
        <dbReference type="ARBA" id="ARBA00022691"/>
    </source>
</evidence>
<dbReference type="PANTHER" id="PTHR22884">
    <property type="entry name" value="SET DOMAIN PROTEINS"/>
    <property type="match status" value="1"/>
</dbReference>
<dbReference type="GO" id="GO:0005694">
    <property type="term" value="C:chromosome"/>
    <property type="evidence" value="ECO:0007669"/>
    <property type="project" value="UniProtKB-SubCell"/>
</dbReference>
<evidence type="ECO:0000256" key="8">
    <source>
        <dbReference type="SAM" id="MobiDB-lite"/>
    </source>
</evidence>
<evidence type="ECO:0000256" key="1">
    <source>
        <dbReference type="ARBA" id="ARBA00004123"/>
    </source>
</evidence>
<keyword evidence="3" id="KW-0158">Chromosome</keyword>
<protein>
    <submittedName>
        <fullName evidence="11">Histone-lysine N-methyltransferase NSD3</fullName>
    </submittedName>
</protein>
<evidence type="ECO:0000259" key="9">
    <source>
        <dbReference type="PROSITE" id="PS50280"/>
    </source>
</evidence>
<dbReference type="Gene3D" id="2.170.270.10">
    <property type="entry name" value="SET domain"/>
    <property type="match status" value="1"/>
</dbReference>
<evidence type="ECO:0000256" key="5">
    <source>
        <dbReference type="ARBA" id="ARBA00022679"/>
    </source>
</evidence>
<dbReference type="InterPro" id="IPR050777">
    <property type="entry name" value="SET2_Histone-Lys_MeTrsfase"/>
</dbReference>
<dbReference type="SUPFAM" id="SSF82199">
    <property type="entry name" value="SET domain"/>
    <property type="match status" value="1"/>
</dbReference>
<evidence type="ECO:0000256" key="4">
    <source>
        <dbReference type="ARBA" id="ARBA00022603"/>
    </source>
</evidence>
<keyword evidence="4" id="KW-0489">Methyltransferase</keyword>
<proteinExistence type="predicted"/>
<comment type="subcellular location">
    <subcellularLocation>
        <location evidence="2">Chromosome</location>
    </subcellularLocation>
    <subcellularLocation>
        <location evidence="1">Nucleus</location>
    </subcellularLocation>
</comment>
<dbReference type="PROSITE" id="PS50280">
    <property type="entry name" value="SET"/>
    <property type="match status" value="1"/>
</dbReference>
<feature type="region of interest" description="Disordered" evidence="8">
    <location>
        <begin position="145"/>
        <end position="184"/>
    </location>
</feature>
<dbReference type="AlphaFoldDB" id="A0AAD5R519"/>
<comment type="caution">
    <text evidence="11">The sequence shown here is derived from an EMBL/GenBank/DDBJ whole genome shotgun (WGS) entry which is preliminary data.</text>
</comment>
<dbReference type="EMBL" id="JAHQIW010006623">
    <property type="protein sequence ID" value="KAJ1369615.1"/>
    <property type="molecule type" value="Genomic_DNA"/>
</dbReference>
<keyword evidence="5" id="KW-0808">Transferase</keyword>
<keyword evidence="7" id="KW-0539">Nucleus</keyword>
<evidence type="ECO:0000256" key="3">
    <source>
        <dbReference type="ARBA" id="ARBA00022454"/>
    </source>
</evidence>
<dbReference type="PROSITE" id="PS50868">
    <property type="entry name" value="POST_SET"/>
    <property type="match status" value="1"/>
</dbReference>
<feature type="domain" description="Post-SET" evidence="10">
    <location>
        <begin position="116"/>
        <end position="132"/>
    </location>
</feature>
<evidence type="ECO:0000259" key="10">
    <source>
        <dbReference type="PROSITE" id="PS50868"/>
    </source>
</evidence>
<keyword evidence="12" id="KW-1185">Reference proteome</keyword>
<dbReference type="InterPro" id="IPR001214">
    <property type="entry name" value="SET_dom"/>
</dbReference>
<evidence type="ECO:0000313" key="11">
    <source>
        <dbReference type="EMBL" id="KAJ1369615.1"/>
    </source>
</evidence>
<dbReference type="GO" id="GO:0005634">
    <property type="term" value="C:nucleus"/>
    <property type="evidence" value="ECO:0007669"/>
    <property type="project" value="UniProtKB-SubCell"/>
</dbReference>
<evidence type="ECO:0000313" key="12">
    <source>
        <dbReference type="Proteomes" id="UP001196413"/>
    </source>
</evidence>
<evidence type="ECO:0000256" key="7">
    <source>
        <dbReference type="ARBA" id="ARBA00023242"/>
    </source>
</evidence>
<name>A0AAD5R519_PARTN</name>
<dbReference type="InterPro" id="IPR046341">
    <property type="entry name" value="SET_dom_sf"/>
</dbReference>
<dbReference type="Pfam" id="PF00856">
    <property type="entry name" value="SET"/>
    <property type="match status" value="1"/>
</dbReference>
<dbReference type="GO" id="GO:0032259">
    <property type="term" value="P:methylation"/>
    <property type="evidence" value="ECO:0007669"/>
    <property type="project" value="UniProtKB-KW"/>
</dbReference>
<sequence length="184" mass="20778">MNKRIAEITAHRNDEEKHYMMALDGERIIDCKEKGNEGRIIVDYMKQRSDFGFLNHSCNPNCKVEIVHVVVSKKTSPNGIYVKYDKRITINTIKNVPAGSELCYNYQMRPYNIGCPLPDCKCGAPNCTGTLGSTAGSDNISADVAKQRKNKRMSRRLSLQDPIAKKRKSIDVKRKPAQKTRSVT</sequence>
<reference evidence="11" key="1">
    <citation type="submission" date="2021-06" db="EMBL/GenBank/DDBJ databases">
        <title>Parelaphostrongylus tenuis whole genome reference sequence.</title>
        <authorList>
            <person name="Garwood T.J."/>
            <person name="Larsen P.A."/>
            <person name="Fountain-Jones N.M."/>
            <person name="Garbe J.R."/>
            <person name="Macchietto M.G."/>
            <person name="Kania S.A."/>
            <person name="Gerhold R.W."/>
            <person name="Richards J.E."/>
            <person name="Wolf T.M."/>
        </authorList>
    </citation>
    <scope>NUCLEOTIDE SEQUENCE</scope>
    <source>
        <strain evidence="11">MNPRO001-30</strain>
        <tissue evidence="11">Meninges</tissue>
    </source>
</reference>
<keyword evidence="6" id="KW-0949">S-adenosyl-L-methionine</keyword>
<organism evidence="11 12">
    <name type="scientific">Parelaphostrongylus tenuis</name>
    <name type="common">Meningeal worm</name>
    <dbReference type="NCBI Taxonomy" id="148309"/>
    <lineage>
        <taxon>Eukaryota</taxon>
        <taxon>Metazoa</taxon>
        <taxon>Ecdysozoa</taxon>
        <taxon>Nematoda</taxon>
        <taxon>Chromadorea</taxon>
        <taxon>Rhabditida</taxon>
        <taxon>Rhabditina</taxon>
        <taxon>Rhabditomorpha</taxon>
        <taxon>Strongyloidea</taxon>
        <taxon>Metastrongylidae</taxon>
        <taxon>Parelaphostrongylus</taxon>
    </lineage>
</organism>
<feature type="domain" description="SET" evidence="9">
    <location>
        <begin position="1"/>
        <end position="107"/>
    </location>
</feature>
<gene>
    <name evidence="11" type="primary">WHSC1</name>
    <name evidence="11" type="ORF">KIN20_031104</name>
</gene>
<accession>A0AAD5R519</accession>
<dbReference type="InterPro" id="IPR003616">
    <property type="entry name" value="Post-SET_dom"/>
</dbReference>
<dbReference type="GO" id="GO:0008168">
    <property type="term" value="F:methyltransferase activity"/>
    <property type="evidence" value="ECO:0007669"/>
    <property type="project" value="UniProtKB-KW"/>
</dbReference>